<dbReference type="InterPro" id="IPR015373">
    <property type="entry name" value="Interferon/interleukin_rcp_dom"/>
</dbReference>
<dbReference type="GO" id="GO:0004896">
    <property type="term" value="F:cytokine receptor activity"/>
    <property type="evidence" value="ECO:0007669"/>
    <property type="project" value="TreeGrafter"/>
</dbReference>
<dbReference type="GeneTree" id="ENSGT00510000054245"/>
<dbReference type="InterPro" id="IPR050650">
    <property type="entry name" value="Type-II_Cytokine-TF_Rcpt"/>
</dbReference>
<keyword evidence="2" id="KW-1133">Transmembrane helix</keyword>
<dbReference type="Pfam" id="PF09294">
    <property type="entry name" value="Interfer-bind"/>
    <property type="match status" value="1"/>
</dbReference>
<feature type="compositionally biased region" description="Basic and acidic residues" evidence="1">
    <location>
        <begin position="344"/>
        <end position="356"/>
    </location>
</feature>
<feature type="chain" id="PRO_5018596941" evidence="3">
    <location>
        <begin position="33"/>
        <end position="523"/>
    </location>
</feature>
<evidence type="ECO:0000313" key="6">
    <source>
        <dbReference type="Ensembl" id="ENSHCOP00000020395.1"/>
    </source>
</evidence>
<dbReference type="PANTHER" id="PTHR20859:SF94">
    <property type="entry name" value="CYTOKINE RECEPTOR FAMILY MEMBER B7"/>
    <property type="match status" value="1"/>
</dbReference>
<dbReference type="InterPro" id="IPR003961">
    <property type="entry name" value="FN3_dom"/>
</dbReference>
<reference evidence="6" key="1">
    <citation type="submission" date="2025-08" db="UniProtKB">
        <authorList>
            <consortium name="Ensembl"/>
        </authorList>
    </citation>
    <scope>IDENTIFICATION</scope>
</reference>
<dbReference type="KEGG" id="hcq:109526362"/>
<keyword evidence="2" id="KW-0812">Transmembrane</keyword>
<evidence type="ECO:0000256" key="3">
    <source>
        <dbReference type="SAM" id="SignalP"/>
    </source>
</evidence>
<dbReference type="GO" id="GO:0005886">
    <property type="term" value="C:plasma membrane"/>
    <property type="evidence" value="ECO:0007669"/>
    <property type="project" value="TreeGrafter"/>
</dbReference>
<dbReference type="GeneID" id="109526362"/>
<dbReference type="AlphaFoldDB" id="A0A3Q3DTV7"/>
<proteinExistence type="predicted"/>
<dbReference type="InterPro" id="IPR036116">
    <property type="entry name" value="FN3_sf"/>
</dbReference>
<accession>A0A3Q3DTV7</accession>
<feature type="region of interest" description="Disordered" evidence="1">
    <location>
        <begin position="341"/>
        <end position="366"/>
    </location>
</feature>
<feature type="transmembrane region" description="Helical" evidence="2">
    <location>
        <begin position="235"/>
        <end position="260"/>
    </location>
</feature>
<organism evidence="6 7">
    <name type="scientific">Hippocampus comes</name>
    <name type="common">Tiger tail seahorse</name>
    <dbReference type="NCBI Taxonomy" id="109280"/>
    <lineage>
        <taxon>Eukaryota</taxon>
        <taxon>Metazoa</taxon>
        <taxon>Chordata</taxon>
        <taxon>Craniata</taxon>
        <taxon>Vertebrata</taxon>
        <taxon>Euteleostomi</taxon>
        <taxon>Actinopterygii</taxon>
        <taxon>Neopterygii</taxon>
        <taxon>Teleostei</taxon>
        <taxon>Neoteleostei</taxon>
        <taxon>Acanthomorphata</taxon>
        <taxon>Syngnathiaria</taxon>
        <taxon>Syngnathiformes</taxon>
        <taxon>Syngnathoidei</taxon>
        <taxon>Syngnathidae</taxon>
        <taxon>Hippocampus</taxon>
    </lineage>
</organism>
<dbReference type="STRING" id="109280.ENSHCOP00000020395"/>
<evidence type="ECO:0000256" key="2">
    <source>
        <dbReference type="SAM" id="Phobius"/>
    </source>
</evidence>
<evidence type="ECO:0000259" key="5">
    <source>
        <dbReference type="Pfam" id="PF09294"/>
    </source>
</evidence>
<dbReference type="OrthoDB" id="8805892at2759"/>
<feature type="signal peptide" evidence="3">
    <location>
        <begin position="1"/>
        <end position="32"/>
    </location>
</feature>
<sequence>MMTSVKAPGIAMSNKTLALALVLLSTISYVSGMGVPQIDALSVNILDGEVVVHWNQPRNTTSDIRYNVQMAKLTGEWVMVRSCTGITNTFCDLSTLIHDYVGGYKVRVQTVARNNTSLWTVKKFLPNASNLQAPSFTLYATSSTIKVHVHQKPILKKLFPYGVTYIIHLEEKNRNDEVKETIAYLTDAVDQGSKTFKSLRWGVEYCVSIMVEGNGALSRSNLSPKQCLLLPEREWFIISVSSLTVVGVLAVVTILAIGLLCHLKRPAKMPAGLKSPVHGWHPLIFTEGPMEMVTDKGWFLSSSRKETKSSEEIPQNKAALGILKNHDDRTSLDSGVSMGCNATEKQERSQHRRQEDSGCGSMGGTVYPHRDDTVQMKWKDSGAGLGCRLESTTVIAMGQESGSLKEFDSYRRQSPALQSHHDEVSKQILPSPLLAVVVSGYRAGPQSCICSGAAQCSWCLKRIVHEATAIPKHISHPSIEDFSKRTQAETTDGFPLLTALTQGMDLNMKTVAISLCDLQLDTD</sequence>
<protein>
    <submittedName>
        <fullName evidence="6">Interleukin 10 receptor, alpha</fullName>
    </submittedName>
</protein>
<dbReference type="PANTHER" id="PTHR20859">
    <property type="entry name" value="INTERFERON/INTERLEUKIN RECEPTOR"/>
    <property type="match status" value="1"/>
</dbReference>
<dbReference type="Proteomes" id="UP000264820">
    <property type="component" value="Unplaced"/>
</dbReference>
<dbReference type="Ensembl" id="ENSHCOT00000006276.1">
    <property type="protein sequence ID" value="ENSHCOP00000020395.1"/>
    <property type="gene ID" value="ENSHCOG00000006460.1"/>
</dbReference>
<dbReference type="InterPro" id="IPR013783">
    <property type="entry name" value="Ig-like_fold"/>
</dbReference>
<evidence type="ECO:0000256" key="1">
    <source>
        <dbReference type="SAM" id="MobiDB-lite"/>
    </source>
</evidence>
<name>A0A3Q3DTV7_HIPCM</name>
<reference evidence="6" key="2">
    <citation type="submission" date="2025-09" db="UniProtKB">
        <authorList>
            <consortium name="Ensembl"/>
        </authorList>
    </citation>
    <scope>IDENTIFICATION</scope>
</reference>
<dbReference type="RefSeq" id="XP_019743181.1">
    <property type="nucleotide sequence ID" value="XM_019887622.1"/>
</dbReference>
<dbReference type="CTD" id="3587"/>
<keyword evidence="3" id="KW-0732">Signal</keyword>
<keyword evidence="7" id="KW-1185">Reference proteome</keyword>
<evidence type="ECO:0000313" key="7">
    <source>
        <dbReference type="Proteomes" id="UP000264820"/>
    </source>
</evidence>
<feature type="domain" description="Interferon/interleukin receptor" evidence="5">
    <location>
        <begin position="130"/>
        <end position="228"/>
    </location>
</feature>
<keyword evidence="2" id="KW-0472">Membrane</keyword>
<feature type="domain" description="Fibronectin type-III" evidence="4">
    <location>
        <begin position="17"/>
        <end position="119"/>
    </location>
</feature>
<dbReference type="Gene3D" id="2.60.40.10">
    <property type="entry name" value="Immunoglobulins"/>
    <property type="match status" value="1"/>
</dbReference>
<evidence type="ECO:0000259" key="4">
    <source>
        <dbReference type="Pfam" id="PF01108"/>
    </source>
</evidence>
<dbReference type="Pfam" id="PF01108">
    <property type="entry name" value="Tissue_fac"/>
    <property type="match status" value="1"/>
</dbReference>
<dbReference type="SUPFAM" id="SSF49265">
    <property type="entry name" value="Fibronectin type III"/>
    <property type="match status" value="1"/>
</dbReference>